<dbReference type="Gene3D" id="1.10.10.60">
    <property type="entry name" value="Homeodomain-like"/>
    <property type="match status" value="2"/>
</dbReference>
<dbReference type="InterPro" id="IPR018060">
    <property type="entry name" value="HTH_AraC"/>
</dbReference>
<keyword evidence="6" id="KW-1185">Reference proteome</keyword>
<sequence length="293" mass="33709">MKPHFHKVPINTEQSFSIRHDTKPNFGTIWHYHPELELHYVIKGEGVRFIGDNVSNFSSEEVLLLGENLPHTWRCNKEYFQGNADLQVEAIVMQFMPDCLGADFLSLSEAYAIRKLYEKAKRGLLIKGETAQQLKDLMHSALLASPLQRLIILLSILDSLTESDEVEMITAANTFYQSNEMETVRLNNVCSYTLANYAKDIKLEDIAAIANLSTTSFCRYFKLMTHKTYNDFLTEIRVSHACRALIDNRLSIEIICFESGFNNLSNFYRHFKNVKGITPLEYKKQYLKTEAVS</sequence>
<name>A0ABW5J1H8_9BACT</name>
<dbReference type="SUPFAM" id="SSF51182">
    <property type="entry name" value="RmlC-like cupins"/>
    <property type="match status" value="1"/>
</dbReference>
<dbReference type="InterPro" id="IPR018062">
    <property type="entry name" value="HTH_AraC-typ_CS"/>
</dbReference>
<dbReference type="InterPro" id="IPR003313">
    <property type="entry name" value="AraC-bd"/>
</dbReference>
<dbReference type="InterPro" id="IPR009057">
    <property type="entry name" value="Homeodomain-like_sf"/>
</dbReference>
<reference evidence="6" key="1">
    <citation type="journal article" date="2019" name="Int. J. Syst. Evol. Microbiol.">
        <title>The Global Catalogue of Microorganisms (GCM) 10K type strain sequencing project: providing services to taxonomists for standard genome sequencing and annotation.</title>
        <authorList>
            <consortium name="The Broad Institute Genomics Platform"/>
            <consortium name="The Broad Institute Genome Sequencing Center for Infectious Disease"/>
            <person name="Wu L."/>
            <person name="Ma J."/>
        </authorList>
    </citation>
    <scope>NUCLEOTIDE SEQUENCE [LARGE SCALE GENOMIC DNA]</scope>
    <source>
        <strain evidence="6">KCTC 52344</strain>
    </source>
</reference>
<comment type="caution">
    <text evidence="5">The sequence shown here is derived from an EMBL/GenBank/DDBJ whole genome shotgun (WGS) entry which is preliminary data.</text>
</comment>
<gene>
    <name evidence="5" type="ORF">ACFSR2_02905</name>
</gene>
<dbReference type="InterPro" id="IPR014710">
    <property type="entry name" value="RmlC-like_jellyroll"/>
</dbReference>
<dbReference type="EMBL" id="JBHULC010000003">
    <property type="protein sequence ID" value="MFD2519817.1"/>
    <property type="molecule type" value="Genomic_DNA"/>
</dbReference>
<keyword evidence="1" id="KW-0805">Transcription regulation</keyword>
<keyword evidence="3" id="KW-0804">Transcription</keyword>
<dbReference type="Proteomes" id="UP001597510">
    <property type="component" value="Unassembled WGS sequence"/>
</dbReference>
<keyword evidence="2" id="KW-0238">DNA-binding</keyword>
<dbReference type="SUPFAM" id="SSF46689">
    <property type="entry name" value="Homeodomain-like"/>
    <property type="match status" value="2"/>
</dbReference>
<dbReference type="PANTHER" id="PTHR43280:SF27">
    <property type="entry name" value="TRANSCRIPTIONAL REGULATOR MTLR"/>
    <property type="match status" value="1"/>
</dbReference>
<protein>
    <submittedName>
        <fullName evidence="5">AraC family transcriptional regulator</fullName>
    </submittedName>
</protein>
<dbReference type="Pfam" id="PF12833">
    <property type="entry name" value="HTH_18"/>
    <property type="match status" value="1"/>
</dbReference>
<organism evidence="5 6">
    <name type="scientific">Emticicia soli</name>
    <dbReference type="NCBI Taxonomy" id="2027878"/>
    <lineage>
        <taxon>Bacteria</taxon>
        <taxon>Pseudomonadati</taxon>
        <taxon>Bacteroidota</taxon>
        <taxon>Cytophagia</taxon>
        <taxon>Cytophagales</taxon>
        <taxon>Leadbetterellaceae</taxon>
        <taxon>Emticicia</taxon>
    </lineage>
</organism>
<proteinExistence type="predicted"/>
<evidence type="ECO:0000313" key="6">
    <source>
        <dbReference type="Proteomes" id="UP001597510"/>
    </source>
</evidence>
<dbReference type="SMART" id="SM00342">
    <property type="entry name" value="HTH_ARAC"/>
    <property type="match status" value="1"/>
</dbReference>
<dbReference type="RefSeq" id="WP_340236328.1">
    <property type="nucleotide sequence ID" value="NZ_JBBEWC010000006.1"/>
</dbReference>
<feature type="domain" description="HTH araC/xylS-type" evidence="4">
    <location>
        <begin position="187"/>
        <end position="285"/>
    </location>
</feature>
<dbReference type="PANTHER" id="PTHR43280">
    <property type="entry name" value="ARAC-FAMILY TRANSCRIPTIONAL REGULATOR"/>
    <property type="match status" value="1"/>
</dbReference>
<evidence type="ECO:0000256" key="1">
    <source>
        <dbReference type="ARBA" id="ARBA00023015"/>
    </source>
</evidence>
<accession>A0ABW5J1H8</accession>
<dbReference type="PROSITE" id="PS01124">
    <property type="entry name" value="HTH_ARAC_FAMILY_2"/>
    <property type="match status" value="1"/>
</dbReference>
<evidence type="ECO:0000256" key="3">
    <source>
        <dbReference type="ARBA" id="ARBA00023163"/>
    </source>
</evidence>
<dbReference type="Pfam" id="PF02311">
    <property type="entry name" value="AraC_binding"/>
    <property type="match status" value="1"/>
</dbReference>
<evidence type="ECO:0000259" key="4">
    <source>
        <dbReference type="PROSITE" id="PS01124"/>
    </source>
</evidence>
<evidence type="ECO:0000313" key="5">
    <source>
        <dbReference type="EMBL" id="MFD2519817.1"/>
    </source>
</evidence>
<dbReference type="InterPro" id="IPR011051">
    <property type="entry name" value="RmlC_Cupin_sf"/>
</dbReference>
<dbReference type="Gene3D" id="2.60.120.10">
    <property type="entry name" value="Jelly Rolls"/>
    <property type="match status" value="1"/>
</dbReference>
<dbReference type="PROSITE" id="PS00041">
    <property type="entry name" value="HTH_ARAC_FAMILY_1"/>
    <property type="match status" value="1"/>
</dbReference>
<dbReference type="CDD" id="cd06976">
    <property type="entry name" value="cupin_MtlR-like_N"/>
    <property type="match status" value="1"/>
</dbReference>
<evidence type="ECO:0000256" key="2">
    <source>
        <dbReference type="ARBA" id="ARBA00023125"/>
    </source>
</evidence>